<feature type="compositionally biased region" description="Polar residues" evidence="1">
    <location>
        <begin position="265"/>
        <end position="278"/>
    </location>
</feature>
<dbReference type="EMBL" id="NETL01000018">
    <property type="protein sequence ID" value="OTN68006.1"/>
    <property type="molecule type" value="Genomic_DNA"/>
</dbReference>
<reference evidence="2 3" key="1">
    <citation type="submission" date="2017-05" db="EMBL/GenBank/DDBJ databases">
        <title>PacBio assembly of a Plasmodium knowlesi genome sequence with Hi-C correction and manual annotation of the SICAvar gene family.</title>
        <authorList>
            <person name="Lapp S.A."/>
            <person name="Geraldo J.A."/>
            <person name="Chien J.-T."/>
            <person name="Ay F."/>
            <person name="Pakala S.B."/>
            <person name="Batugedara G."/>
            <person name="Humphrey J.C."/>
            <person name="Debarry J.D."/>
            <person name="Le Roch K.G."/>
            <person name="Galinski M.R."/>
            <person name="Kissinger J.C."/>
        </authorList>
    </citation>
    <scope>NUCLEOTIDE SEQUENCE [LARGE SCALE GENOMIC DNA]</scope>
    <source>
        <strain evidence="3">Malayan Strain Pk1 (A+)</strain>
    </source>
</reference>
<sequence length="411" mass="46017">MDGQKMDLDKDLPSKKEFYDKFDGEDGTECTNIRGGTVNLTDILRQALAEYSSYSYMAFFFTKAYCLACKRKEDFTANTEKSHLKEAPCQAFYHWMGKTNSTLLDEKKLKGLVENIYTTLGSYFGDNKCNVTYADVDNTNELFKHRRKLFEHYYDCLHVRKYLEQVSDATKDGNWAFYKNDVDSACKSVGEHCAGNNDPYCKEYNNTYKYYCNGIEEQPMKCPTLTELPAHSELQTELQEETETEPEVKSTALEFSGSGHERGDTAQTMDSHFRTTLPTGSTTGSGAQRGSPIVSTAVGGTLFTLGLPLAAFLSYKYDLLPSSISNRLKNIVGGGSSRSRRVRSVRRNFDGSTADDASTVGSTLGDDSTVDYSTAEDVSTIYDDGQRRQPTGRTRTRTNNGRSGNIRYYAT</sequence>
<dbReference type="VEuPathDB" id="PlasmoDB:PKA1H_130019200"/>
<dbReference type="OrthoDB" id="10362367at2759"/>
<feature type="compositionally biased region" description="Low complexity" evidence="1">
    <location>
        <begin position="388"/>
        <end position="411"/>
    </location>
</feature>
<evidence type="ECO:0000313" key="2">
    <source>
        <dbReference type="EMBL" id="OTN68006.1"/>
    </source>
</evidence>
<evidence type="ECO:0000256" key="1">
    <source>
        <dbReference type="SAM" id="MobiDB-lite"/>
    </source>
</evidence>
<dbReference type="Proteomes" id="UP000195012">
    <property type="component" value="Unassembled WGS sequence"/>
</dbReference>
<gene>
    <name evidence="2" type="ORF">PKNOH_S04350500</name>
</gene>
<dbReference type="VEuPathDB" id="PlasmoDB:PKNOH_S04350500"/>
<dbReference type="VEuPathDB" id="PlasmoDB:PKNH_1314400"/>
<evidence type="ECO:0000313" key="3">
    <source>
        <dbReference type="Proteomes" id="UP000195012"/>
    </source>
</evidence>
<name>A0A1Y3DXH0_PLAKN</name>
<feature type="region of interest" description="Disordered" evidence="1">
    <location>
        <begin position="346"/>
        <end position="368"/>
    </location>
</feature>
<protein>
    <submittedName>
        <fullName evidence="2">KIR protein</fullName>
    </submittedName>
</protein>
<proteinExistence type="predicted"/>
<comment type="caution">
    <text evidence="2">The sequence shown here is derived from an EMBL/GenBank/DDBJ whole genome shotgun (WGS) entry which is preliminary data.</text>
</comment>
<organism evidence="2 3">
    <name type="scientific">Plasmodium knowlesi</name>
    <dbReference type="NCBI Taxonomy" id="5850"/>
    <lineage>
        <taxon>Eukaryota</taxon>
        <taxon>Sar</taxon>
        <taxon>Alveolata</taxon>
        <taxon>Apicomplexa</taxon>
        <taxon>Aconoidasida</taxon>
        <taxon>Haemosporida</taxon>
        <taxon>Plasmodiidae</taxon>
        <taxon>Plasmodium</taxon>
        <taxon>Plasmodium (Plasmodium)</taxon>
    </lineage>
</organism>
<dbReference type="AlphaFoldDB" id="A0A1Y3DXH0"/>
<feature type="compositionally biased region" description="Polar residues" evidence="1">
    <location>
        <begin position="355"/>
        <end position="368"/>
    </location>
</feature>
<feature type="region of interest" description="Disordered" evidence="1">
    <location>
        <begin position="384"/>
        <end position="411"/>
    </location>
</feature>
<accession>A0A1Y3DXH0</accession>
<feature type="region of interest" description="Disordered" evidence="1">
    <location>
        <begin position="234"/>
        <end position="290"/>
    </location>
</feature>